<dbReference type="Gene3D" id="3.30.70.270">
    <property type="match status" value="1"/>
</dbReference>
<dbReference type="GO" id="GO:0005886">
    <property type="term" value="C:plasma membrane"/>
    <property type="evidence" value="ECO:0007669"/>
    <property type="project" value="TreeGrafter"/>
</dbReference>
<evidence type="ECO:0000259" key="1">
    <source>
        <dbReference type="PROSITE" id="PS50887"/>
    </source>
</evidence>
<dbReference type="InterPro" id="IPR000160">
    <property type="entry name" value="GGDEF_dom"/>
</dbReference>
<dbReference type="GO" id="GO:1902201">
    <property type="term" value="P:negative regulation of bacterial-type flagellum-dependent cell motility"/>
    <property type="evidence" value="ECO:0007669"/>
    <property type="project" value="TreeGrafter"/>
</dbReference>
<comment type="caution">
    <text evidence="2">The sequence shown here is derived from an EMBL/GenBank/DDBJ whole genome shotgun (WGS) entry which is preliminary data.</text>
</comment>
<dbReference type="InterPro" id="IPR043128">
    <property type="entry name" value="Rev_trsase/Diguanyl_cyclase"/>
</dbReference>
<dbReference type="GO" id="GO:0043709">
    <property type="term" value="P:cell adhesion involved in single-species biofilm formation"/>
    <property type="evidence" value="ECO:0007669"/>
    <property type="project" value="TreeGrafter"/>
</dbReference>
<feature type="domain" description="GGDEF" evidence="1">
    <location>
        <begin position="162"/>
        <end position="291"/>
    </location>
</feature>
<dbReference type="NCBIfam" id="TIGR00254">
    <property type="entry name" value="GGDEF"/>
    <property type="match status" value="1"/>
</dbReference>
<dbReference type="AlphaFoldDB" id="A0A7X5KPR2"/>
<dbReference type="InterPro" id="IPR029787">
    <property type="entry name" value="Nucleotide_cyclase"/>
</dbReference>
<reference evidence="2 3" key="1">
    <citation type="submission" date="2020-01" db="EMBL/GenBank/DDBJ databases">
        <title>Anaeroalcalibacter tamaniensis gen. nov., sp. nov., moderately halophilic strictly anaerobic fermenter bacterium from mud volcano of Taman peninsula.</title>
        <authorList>
            <person name="Frolova A."/>
            <person name="Merkel A.Y."/>
            <person name="Slobodkin A.I."/>
        </authorList>
    </citation>
    <scope>NUCLEOTIDE SEQUENCE [LARGE SCALE GENOMIC DNA]</scope>
    <source>
        <strain evidence="2 3">F-3ap</strain>
    </source>
</reference>
<dbReference type="RefSeq" id="WP_162371510.1">
    <property type="nucleotide sequence ID" value="NZ_JAAEEH010000061.1"/>
</dbReference>
<dbReference type="Pfam" id="PF00990">
    <property type="entry name" value="GGDEF"/>
    <property type="match status" value="1"/>
</dbReference>
<dbReference type="PROSITE" id="PS50887">
    <property type="entry name" value="GGDEF"/>
    <property type="match status" value="1"/>
</dbReference>
<dbReference type="PANTHER" id="PTHR45138">
    <property type="entry name" value="REGULATORY COMPONENTS OF SENSORY TRANSDUCTION SYSTEM"/>
    <property type="match status" value="1"/>
</dbReference>
<dbReference type="SMART" id="SM00267">
    <property type="entry name" value="GGDEF"/>
    <property type="match status" value="1"/>
</dbReference>
<protein>
    <submittedName>
        <fullName evidence="2">Diguanylate cyclase</fullName>
    </submittedName>
</protein>
<dbReference type="PANTHER" id="PTHR45138:SF9">
    <property type="entry name" value="DIGUANYLATE CYCLASE DGCM-RELATED"/>
    <property type="match status" value="1"/>
</dbReference>
<dbReference type="Proteomes" id="UP000461585">
    <property type="component" value="Unassembled WGS sequence"/>
</dbReference>
<accession>A0A7X5KPR2</accession>
<dbReference type="SUPFAM" id="SSF55073">
    <property type="entry name" value="Nucleotide cyclase"/>
    <property type="match status" value="1"/>
</dbReference>
<gene>
    <name evidence="2" type="ORF">GXN74_13700</name>
</gene>
<evidence type="ECO:0000313" key="3">
    <source>
        <dbReference type="Proteomes" id="UP000461585"/>
    </source>
</evidence>
<keyword evidence="3" id="KW-1185">Reference proteome</keyword>
<sequence length="405" mass="44922">MRNATYSLFFRQAPFALSVQEVGTEGIRMTEANPAFGALFDVDTEGIHGKGFQEATGSREAEDGTWTRFFGEILEKQAEDSLVSYFPPLGKEVRVTAFPLDGDRVGTIYRVLEHPAGSGEGMEEWLKARAQVDVDPVTGAYNSYFMLCRVKEEMELADRYDLPFTLTLLEIDHFVQILDIWGKKVGFEILAATARLLRERLRTTDVVGRFGVGRFLILTPVTGLDGAEVMGEKLRSAVETGHHPVVGRFTCSMGMAERLKAESLESVQRRAEAALLAAKTEGRNRVQTYSLQQAGDLGLEFGEGTVEDAHRELLDLARQVLEAAVDDGEVLTASADKLLAAMRTHAEGQPEGLAKIWDNLLKKAEKFREAYGEGGIGGYALASHLMDGLVREHMRMEKEWEKELK</sequence>
<organism evidence="2 3">
    <name type="scientific">Anaerotalea alkaliphila</name>
    <dbReference type="NCBI Taxonomy" id="2662126"/>
    <lineage>
        <taxon>Bacteria</taxon>
        <taxon>Bacillati</taxon>
        <taxon>Bacillota</taxon>
        <taxon>Clostridia</taxon>
        <taxon>Eubacteriales</taxon>
        <taxon>Anaerotalea</taxon>
    </lineage>
</organism>
<evidence type="ECO:0000313" key="2">
    <source>
        <dbReference type="EMBL" id="NDL68792.1"/>
    </source>
</evidence>
<name>A0A7X5KPR2_9FIRM</name>
<proteinExistence type="predicted"/>
<dbReference type="InterPro" id="IPR050469">
    <property type="entry name" value="Diguanylate_Cyclase"/>
</dbReference>
<dbReference type="GO" id="GO:0052621">
    <property type="term" value="F:diguanylate cyclase activity"/>
    <property type="evidence" value="ECO:0007669"/>
    <property type="project" value="TreeGrafter"/>
</dbReference>
<dbReference type="EMBL" id="JAAEEH010000061">
    <property type="protein sequence ID" value="NDL68792.1"/>
    <property type="molecule type" value="Genomic_DNA"/>
</dbReference>
<dbReference type="CDD" id="cd01949">
    <property type="entry name" value="GGDEF"/>
    <property type="match status" value="1"/>
</dbReference>